<keyword evidence="3" id="KW-1185">Reference proteome</keyword>
<feature type="transmembrane region" description="Helical" evidence="1">
    <location>
        <begin position="20"/>
        <end position="39"/>
    </location>
</feature>
<feature type="transmembrane region" description="Helical" evidence="1">
    <location>
        <begin position="45"/>
        <end position="69"/>
    </location>
</feature>
<evidence type="ECO:0000313" key="3">
    <source>
        <dbReference type="Proteomes" id="UP000527616"/>
    </source>
</evidence>
<name>A0A7Z0IJJ7_9ACTN</name>
<sequence>MTQRRQAPEARAQATSGRWAPWWIYLIVLLGTNYLRSYFLPGGSMPLAVTAAIAIGQAVVLFVIITAIWRATHRSAG</sequence>
<keyword evidence="1" id="KW-1133">Transmembrane helix</keyword>
<protein>
    <submittedName>
        <fullName evidence="2">Uncharacterized protein</fullName>
    </submittedName>
</protein>
<keyword evidence="1" id="KW-0812">Transmembrane</keyword>
<organism evidence="2 3">
    <name type="scientific">Naumannella cuiyingiana</name>
    <dbReference type="NCBI Taxonomy" id="1347891"/>
    <lineage>
        <taxon>Bacteria</taxon>
        <taxon>Bacillati</taxon>
        <taxon>Actinomycetota</taxon>
        <taxon>Actinomycetes</taxon>
        <taxon>Propionibacteriales</taxon>
        <taxon>Propionibacteriaceae</taxon>
        <taxon>Naumannella</taxon>
    </lineage>
</organism>
<dbReference type="Proteomes" id="UP000527616">
    <property type="component" value="Unassembled WGS sequence"/>
</dbReference>
<gene>
    <name evidence="2" type="ORF">GGQ54_000047</name>
</gene>
<evidence type="ECO:0000313" key="2">
    <source>
        <dbReference type="EMBL" id="NYI69487.1"/>
    </source>
</evidence>
<dbReference type="AlphaFoldDB" id="A0A7Z0IJJ7"/>
<proteinExistence type="predicted"/>
<accession>A0A7Z0IJJ7</accession>
<dbReference type="RefSeq" id="WP_179443560.1">
    <property type="nucleotide sequence ID" value="NZ_JACBZS010000001.1"/>
</dbReference>
<comment type="caution">
    <text evidence="2">The sequence shown here is derived from an EMBL/GenBank/DDBJ whole genome shotgun (WGS) entry which is preliminary data.</text>
</comment>
<reference evidence="2 3" key="1">
    <citation type="submission" date="2020-07" db="EMBL/GenBank/DDBJ databases">
        <title>Sequencing the genomes of 1000 actinobacteria strains.</title>
        <authorList>
            <person name="Klenk H.-P."/>
        </authorList>
    </citation>
    <scope>NUCLEOTIDE SEQUENCE [LARGE SCALE GENOMIC DNA]</scope>
    <source>
        <strain evidence="2 3">DSM 103164</strain>
    </source>
</reference>
<dbReference type="EMBL" id="JACBZS010000001">
    <property type="protein sequence ID" value="NYI69487.1"/>
    <property type="molecule type" value="Genomic_DNA"/>
</dbReference>
<evidence type="ECO:0000256" key="1">
    <source>
        <dbReference type="SAM" id="Phobius"/>
    </source>
</evidence>
<keyword evidence="1" id="KW-0472">Membrane</keyword>